<accession>A0A0K1Q1W4</accession>
<organism evidence="3 4">
    <name type="scientific">Labilithrix luteola</name>
    <dbReference type="NCBI Taxonomy" id="1391654"/>
    <lineage>
        <taxon>Bacteria</taxon>
        <taxon>Pseudomonadati</taxon>
        <taxon>Myxococcota</taxon>
        <taxon>Polyangia</taxon>
        <taxon>Polyangiales</taxon>
        <taxon>Labilitrichaceae</taxon>
        <taxon>Labilithrix</taxon>
    </lineage>
</organism>
<feature type="transmembrane region" description="Helical" evidence="2">
    <location>
        <begin position="41"/>
        <end position="59"/>
    </location>
</feature>
<sequence>MSAATCPNANVYDVSIDMPPSVRVEGFLECVETKRRDALRLRFAAMAIGLVMAVSGYLSSTNANRMQASGPSPADTNVVSSIAGER</sequence>
<dbReference type="STRING" id="1391654.AKJ09_06023"/>
<keyword evidence="4" id="KW-1185">Reference proteome</keyword>
<proteinExistence type="predicted"/>
<evidence type="ECO:0000313" key="4">
    <source>
        <dbReference type="Proteomes" id="UP000064967"/>
    </source>
</evidence>
<dbReference type="RefSeq" id="WP_146650793.1">
    <property type="nucleotide sequence ID" value="NZ_CP012333.1"/>
</dbReference>
<dbReference type="EMBL" id="CP012333">
    <property type="protein sequence ID" value="AKU99359.1"/>
    <property type="molecule type" value="Genomic_DNA"/>
</dbReference>
<feature type="region of interest" description="Disordered" evidence="1">
    <location>
        <begin position="64"/>
        <end position="86"/>
    </location>
</feature>
<evidence type="ECO:0000256" key="1">
    <source>
        <dbReference type="SAM" id="MobiDB-lite"/>
    </source>
</evidence>
<feature type="compositionally biased region" description="Polar residues" evidence="1">
    <location>
        <begin position="64"/>
        <end position="80"/>
    </location>
</feature>
<keyword evidence="2" id="KW-0472">Membrane</keyword>
<dbReference type="KEGG" id="llu:AKJ09_06023"/>
<keyword evidence="2" id="KW-0812">Transmembrane</keyword>
<name>A0A0K1Q1W4_9BACT</name>
<dbReference type="AlphaFoldDB" id="A0A0K1Q1W4"/>
<evidence type="ECO:0000256" key="2">
    <source>
        <dbReference type="SAM" id="Phobius"/>
    </source>
</evidence>
<protein>
    <submittedName>
        <fullName evidence="3">Uncharacterized protein</fullName>
    </submittedName>
</protein>
<reference evidence="3 4" key="1">
    <citation type="submission" date="2015-08" db="EMBL/GenBank/DDBJ databases">
        <authorList>
            <person name="Babu N.S."/>
            <person name="Beckwith C.J."/>
            <person name="Beseler K.G."/>
            <person name="Brison A."/>
            <person name="Carone J.V."/>
            <person name="Caskin T.P."/>
            <person name="Diamond M."/>
            <person name="Durham M.E."/>
            <person name="Foxe J.M."/>
            <person name="Go M."/>
            <person name="Henderson B.A."/>
            <person name="Jones I.B."/>
            <person name="McGettigan J.A."/>
            <person name="Micheletti S.J."/>
            <person name="Nasrallah M.E."/>
            <person name="Ortiz D."/>
            <person name="Piller C.R."/>
            <person name="Privatt S.R."/>
            <person name="Schneider S.L."/>
            <person name="Sharp S."/>
            <person name="Smith T.C."/>
            <person name="Stanton J.D."/>
            <person name="Ullery H.E."/>
            <person name="Wilson R.J."/>
            <person name="Serrano M.G."/>
            <person name="Buck G."/>
            <person name="Lee V."/>
            <person name="Wang Y."/>
            <person name="Carvalho R."/>
            <person name="Voegtly L."/>
            <person name="Shi R."/>
            <person name="Duckworth R."/>
            <person name="Johnson A."/>
            <person name="Loviza R."/>
            <person name="Walstead R."/>
            <person name="Shah Z."/>
            <person name="Kiflezghi M."/>
            <person name="Wade K."/>
            <person name="Ball S.L."/>
            <person name="Bradley K.W."/>
            <person name="Asai D.J."/>
            <person name="Bowman C.A."/>
            <person name="Russell D.A."/>
            <person name="Pope W.H."/>
            <person name="Jacobs-Sera D."/>
            <person name="Hendrix R.W."/>
            <person name="Hatfull G.F."/>
        </authorList>
    </citation>
    <scope>NUCLEOTIDE SEQUENCE [LARGE SCALE GENOMIC DNA]</scope>
    <source>
        <strain evidence="3 4">DSM 27648</strain>
    </source>
</reference>
<keyword evidence="2" id="KW-1133">Transmembrane helix</keyword>
<dbReference type="Proteomes" id="UP000064967">
    <property type="component" value="Chromosome"/>
</dbReference>
<evidence type="ECO:0000313" key="3">
    <source>
        <dbReference type="EMBL" id="AKU99359.1"/>
    </source>
</evidence>
<gene>
    <name evidence="3" type="ORF">AKJ09_06023</name>
</gene>